<feature type="transmembrane region" description="Helical" evidence="1">
    <location>
        <begin position="161"/>
        <end position="183"/>
    </location>
</feature>
<evidence type="ECO:0000256" key="1">
    <source>
        <dbReference type="SAM" id="Phobius"/>
    </source>
</evidence>
<gene>
    <name evidence="2" type="ORF">PQBR57_0081</name>
</gene>
<evidence type="ECO:0008006" key="3">
    <source>
        <dbReference type="Google" id="ProtNLM"/>
    </source>
</evidence>
<reference evidence="2" key="2">
    <citation type="submission" date="2015-06" db="EMBL/GenBank/DDBJ databases">
        <title>Environmentally co-occuring mercury resistance plasmids are genetically and phenotypically diverse and confer variable context-dependent fitness effects.</title>
        <authorList>
            <person name="Hall J.P.J."/>
            <person name="Harrison E."/>
            <person name="Lilley A.K."/>
            <person name="Paterson S."/>
            <person name="Spiers A.J."/>
            <person name="Brockhurst M.A."/>
        </authorList>
    </citation>
    <scope>NUCLEOTIDE SEQUENCE [LARGE SCALE GENOMIC DNA]</scope>
    <source>
        <strain evidence="2">SBW25</strain>
        <plasmid evidence="2">pQBR57</plasmid>
    </source>
</reference>
<keyword evidence="1" id="KW-0472">Membrane</keyword>
<keyword evidence="1" id="KW-1133">Transmembrane helix</keyword>
<proteinExistence type="predicted"/>
<name>A0A0G4E4E4_PSEFS</name>
<keyword evidence="1" id="KW-0812">Transmembrane</keyword>
<geneLocation type="plasmid" evidence="2">
    <name>pQBR57</name>
</geneLocation>
<keyword evidence="2" id="KW-0614">Plasmid</keyword>
<dbReference type="EMBL" id="LN713926">
    <property type="protein sequence ID" value="CEK42034.1"/>
    <property type="molecule type" value="Genomic_DNA"/>
</dbReference>
<accession>A0A0G4E4E4</accession>
<reference evidence="2" key="1">
    <citation type="submission" date="2014-12" db="EMBL/GenBank/DDBJ databases">
        <authorList>
            <person name="Hall J."/>
        </authorList>
    </citation>
    <scope>NUCLEOTIDE SEQUENCE [LARGE SCALE GENOMIC DNA]</scope>
    <source>
        <strain evidence="2">SBW25</strain>
        <plasmid evidence="2">pQBR57</plasmid>
    </source>
</reference>
<feature type="transmembrane region" description="Helical" evidence="1">
    <location>
        <begin position="203"/>
        <end position="227"/>
    </location>
</feature>
<evidence type="ECO:0000313" key="2">
    <source>
        <dbReference type="EMBL" id="CEK42034.1"/>
    </source>
</evidence>
<sequence length="386" mass="43223">MAYFVIKFIGPEGGVLSKPIEAITREEAISKSGFHHRNIESVEVDHLGAIRASLTEKRLPQSEQVVSLVTIASKLEGGMTPGRSIMEAVDLKKLDMTTADLAGCERASDYLKILRFDETAILLADAGDKAGDLAGALKRAASVLRERAKTKKEFAKPMKKAILNFIVGSVSAVVFPLFGGNMLNTFVHKQKFPITMNSMSDVLLFLQHFYTTSWPVLLALLVVGFVFRDKLWTATRRWPVCKKFDDRLRSKRALEFVQTYQLLAASGFTNPQVLQFLFERSKGRQRAIYEDALERNVEGRELGAVLETDEWPKIVSQNLKGFEQQNIDGRGRILTTLSEALTEMFINYSESIADTLGILSMITLVISLMMFALGFYLPMATMRMTM</sequence>
<protein>
    <recommendedName>
        <fullName evidence="3">Type II secretion system protein GspF domain-containing protein</fullName>
    </recommendedName>
</protein>
<dbReference type="AlphaFoldDB" id="A0A0G4E4E4"/>
<feature type="transmembrane region" description="Helical" evidence="1">
    <location>
        <begin position="356"/>
        <end position="377"/>
    </location>
</feature>
<organism evidence="2">
    <name type="scientific">Pseudomonas fluorescens (strain SBW25)</name>
    <dbReference type="NCBI Taxonomy" id="216595"/>
    <lineage>
        <taxon>Bacteria</taxon>
        <taxon>Pseudomonadati</taxon>
        <taxon>Pseudomonadota</taxon>
        <taxon>Gammaproteobacteria</taxon>
        <taxon>Pseudomonadales</taxon>
        <taxon>Pseudomonadaceae</taxon>
        <taxon>Pseudomonas</taxon>
    </lineage>
</organism>
<dbReference type="RefSeq" id="WP_192963254.1">
    <property type="nucleotide sequence ID" value="NZ_LN713926.1"/>
</dbReference>